<evidence type="ECO:0008006" key="4">
    <source>
        <dbReference type="Google" id="ProtNLM"/>
    </source>
</evidence>
<feature type="compositionally biased region" description="Low complexity" evidence="1">
    <location>
        <begin position="137"/>
        <end position="154"/>
    </location>
</feature>
<dbReference type="Proteomes" id="UP001075354">
    <property type="component" value="Chromosome 14"/>
</dbReference>
<dbReference type="SUPFAM" id="SSF48452">
    <property type="entry name" value="TPR-like"/>
    <property type="match status" value="1"/>
</dbReference>
<reference evidence="2" key="1">
    <citation type="submission" date="2022-12" db="EMBL/GenBank/DDBJ databases">
        <title>Chromosome-level genome assembly of the bean flower thrips Megalurothrips usitatus.</title>
        <authorList>
            <person name="Ma L."/>
            <person name="Liu Q."/>
            <person name="Li H."/>
            <person name="Cai W."/>
        </authorList>
    </citation>
    <scope>NUCLEOTIDE SEQUENCE</scope>
    <source>
        <strain evidence="2">Cailab_2022a</strain>
    </source>
</reference>
<dbReference type="PANTHER" id="PTHR21520">
    <property type="entry name" value="GLUTAMATE-RICH PROTEIN 2"/>
    <property type="match status" value="1"/>
</dbReference>
<keyword evidence="3" id="KW-1185">Reference proteome</keyword>
<organism evidence="2 3">
    <name type="scientific">Megalurothrips usitatus</name>
    <name type="common">bean blossom thrips</name>
    <dbReference type="NCBI Taxonomy" id="439358"/>
    <lineage>
        <taxon>Eukaryota</taxon>
        <taxon>Metazoa</taxon>
        <taxon>Ecdysozoa</taxon>
        <taxon>Arthropoda</taxon>
        <taxon>Hexapoda</taxon>
        <taxon>Insecta</taxon>
        <taxon>Pterygota</taxon>
        <taxon>Neoptera</taxon>
        <taxon>Paraneoptera</taxon>
        <taxon>Thysanoptera</taxon>
        <taxon>Terebrantia</taxon>
        <taxon>Thripoidea</taxon>
        <taxon>Thripidae</taxon>
        <taxon>Megalurothrips</taxon>
    </lineage>
</organism>
<feature type="compositionally biased region" description="Polar residues" evidence="1">
    <location>
        <begin position="177"/>
        <end position="191"/>
    </location>
</feature>
<sequence length="252" mass="25906">MKAVLHKGGSEAAAAAAAAGLGHPGSPKHRVGGSHGVAGAVGVAGATAVDDDEVSDYTDADESISAPTEFLAEFLSAIMGKDYPTALKYCKLILQYEPNNRTAREFYPLIVEKLVQSTIDESQSDSEDSSSGGSGSLTGSASDEDASSSSVGSLSEDEDEEEDDEDGGGGRRHNDNSEYGDTDGTTASYSSLEDEEADPADTQIALANDTEEDCNGNEVSVRRAPVVARVGRPVEQACLPDCLPGGPQADAG</sequence>
<dbReference type="InterPro" id="IPR011990">
    <property type="entry name" value="TPR-like_helical_dom_sf"/>
</dbReference>
<name>A0AAV7X7M6_9NEOP</name>
<dbReference type="PANTHER" id="PTHR21520:SF2">
    <property type="entry name" value="GLUTAMATE-RICH PROTEIN 2"/>
    <property type="match status" value="1"/>
</dbReference>
<proteinExistence type="predicted"/>
<dbReference type="EMBL" id="JAPTSV010000014">
    <property type="protein sequence ID" value="KAJ1520669.1"/>
    <property type="molecule type" value="Genomic_DNA"/>
</dbReference>
<feature type="region of interest" description="Disordered" evidence="1">
    <location>
        <begin position="120"/>
        <end position="203"/>
    </location>
</feature>
<accession>A0AAV7X7M6</accession>
<protein>
    <recommendedName>
        <fullName evidence="4">Glutamate-rich protein 2</fullName>
    </recommendedName>
</protein>
<dbReference type="AlphaFoldDB" id="A0AAV7X7M6"/>
<comment type="caution">
    <text evidence="2">The sequence shown here is derived from an EMBL/GenBank/DDBJ whole genome shotgun (WGS) entry which is preliminary data.</text>
</comment>
<evidence type="ECO:0000313" key="2">
    <source>
        <dbReference type="EMBL" id="KAJ1520669.1"/>
    </source>
</evidence>
<dbReference type="InterPro" id="IPR026703">
    <property type="entry name" value="ERICH2"/>
</dbReference>
<evidence type="ECO:0000313" key="3">
    <source>
        <dbReference type="Proteomes" id="UP001075354"/>
    </source>
</evidence>
<feature type="compositionally biased region" description="Acidic residues" evidence="1">
    <location>
        <begin position="155"/>
        <end position="167"/>
    </location>
</feature>
<gene>
    <name evidence="2" type="ORF">ONE63_003773</name>
</gene>
<evidence type="ECO:0000256" key="1">
    <source>
        <dbReference type="SAM" id="MobiDB-lite"/>
    </source>
</evidence>